<proteinExistence type="predicted"/>
<evidence type="ECO:0000313" key="2">
    <source>
        <dbReference type="Proteomes" id="UP001477443"/>
    </source>
</evidence>
<protein>
    <recommendedName>
        <fullName evidence="3">RNA polymerase sigma-70 region 2 domain-containing protein</fullName>
    </recommendedName>
</protein>
<dbReference type="Proteomes" id="UP001477443">
    <property type="component" value="Chromosome"/>
</dbReference>
<evidence type="ECO:0000313" key="1">
    <source>
        <dbReference type="EMBL" id="WXL29058.1"/>
    </source>
</evidence>
<organism evidence="1 2">
    <name type="scientific">Mycoplasmopsis felifaucium</name>
    <dbReference type="NCBI Taxonomy" id="35768"/>
    <lineage>
        <taxon>Bacteria</taxon>
        <taxon>Bacillati</taxon>
        <taxon>Mycoplasmatota</taxon>
        <taxon>Mycoplasmoidales</taxon>
        <taxon>Metamycoplasmataceae</taxon>
        <taxon>Mycoplasmopsis</taxon>
    </lineage>
</organism>
<reference evidence="1" key="1">
    <citation type="submission" date="2024-03" db="EMBL/GenBank/DDBJ databases">
        <title>Complete genome sequence of Mycoplasma felifaucium Z921 isolated from the trachea of a cheetah.</title>
        <authorList>
            <person name="Spergser J."/>
        </authorList>
    </citation>
    <scope>NUCLEOTIDE SEQUENCE [LARGE SCALE GENOMIC DNA]</scope>
    <source>
        <strain evidence="1">Z921</strain>
    </source>
</reference>
<evidence type="ECO:0008006" key="3">
    <source>
        <dbReference type="Google" id="ProtNLM"/>
    </source>
</evidence>
<name>A0ABZ2RSG3_9BACT</name>
<keyword evidence="2" id="KW-1185">Reference proteome</keyword>
<dbReference type="RefSeq" id="WP_338822651.1">
    <property type="nucleotide sequence ID" value="NZ_CP148067.1"/>
</dbReference>
<dbReference type="EMBL" id="CP148067">
    <property type="protein sequence ID" value="WXL29058.1"/>
    <property type="molecule type" value="Genomic_DNA"/>
</dbReference>
<sequence>MINIKVKTFMKLLKTEPEKIDELLLTMDRNDIYVLLSSYFYSTISKIVHFNIKNIFGIPVECDDISCDFIQNSCSIVKKYKYRPEASFITFLTKSVKNFCYTKVNYWRAKKRAFNSNCVSLDELHYVEDKNSLDEMNYKIDELDYFQFNNSLNQNDLKILNILKCENKNFYTTHKLNEYRQMLVNKINNFYN</sequence>
<accession>A0ABZ2RSG3</accession>
<gene>
    <name evidence="1" type="ORF">WG617_00140</name>
</gene>